<gene>
    <name evidence="1" type="ORF">SLEP1_g54214</name>
</gene>
<organism evidence="1 2">
    <name type="scientific">Rubroshorea leprosula</name>
    <dbReference type="NCBI Taxonomy" id="152421"/>
    <lineage>
        <taxon>Eukaryota</taxon>
        <taxon>Viridiplantae</taxon>
        <taxon>Streptophyta</taxon>
        <taxon>Embryophyta</taxon>
        <taxon>Tracheophyta</taxon>
        <taxon>Spermatophyta</taxon>
        <taxon>Magnoliopsida</taxon>
        <taxon>eudicotyledons</taxon>
        <taxon>Gunneridae</taxon>
        <taxon>Pentapetalae</taxon>
        <taxon>rosids</taxon>
        <taxon>malvids</taxon>
        <taxon>Malvales</taxon>
        <taxon>Dipterocarpaceae</taxon>
        <taxon>Rubroshorea</taxon>
    </lineage>
</organism>
<evidence type="ECO:0000313" key="2">
    <source>
        <dbReference type="Proteomes" id="UP001054252"/>
    </source>
</evidence>
<reference evidence="1 2" key="1">
    <citation type="journal article" date="2021" name="Commun. Biol.">
        <title>The genome of Shorea leprosula (Dipterocarpaceae) highlights the ecological relevance of drought in aseasonal tropical rainforests.</title>
        <authorList>
            <person name="Ng K.K.S."/>
            <person name="Kobayashi M.J."/>
            <person name="Fawcett J.A."/>
            <person name="Hatakeyama M."/>
            <person name="Paape T."/>
            <person name="Ng C.H."/>
            <person name="Ang C.C."/>
            <person name="Tnah L.H."/>
            <person name="Lee C.T."/>
            <person name="Nishiyama T."/>
            <person name="Sese J."/>
            <person name="O'Brien M.J."/>
            <person name="Copetti D."/>
            <person name="Mohd Noor M.I."/>
            <person name="Ong R.C."/>
            <person name="Putra M."/>
            <person name="Sireger I.Z."/>
            <person name="Indrioko S."/>
            <person name="Kosugi Y."/>
            <person name="Izuno A."/>
            <person name="Isagi Y."/>
            <person name="Lee S.L."/>
            <person name="Shimizu K.K."/>
        </authorList>
    </citation>
    <scope>NUCLEOTIDE SEQUENCE [LARGE SCALE GENOMIC DNA]</scope>
    <source>
        <strain evidence="1">214</strain>
    </source>
</reference>
<evidence type="ECO:0000313" key="1">
    <source>
        <dbReference type="EMBL" id="GKV47302.1"/>
    </source>
</evidence>
<comment type="caution">
    <text evidence="1">The sequence shown here is derived from an EMBL/GenBank/DDBJ whole genome shotgun (WGS) entry which is preliminary data.</text>
</comment>
<sequence>MGLSLRPTELIDDGPSIIKDPDFYFNLQKAFILEPKKRFFAYPQLTDHKSSVFLSNQKLPTFL</sequence>
<dbReference type="Proteomes" id="UP001054252">
    <property type="component" value="Unassembled WGS sequence"/>
</dbReference>
<dbReference type="AlphaFoldDB" id="A0AAV5MFC3"/>
<name>A0AAV5MFC3_9ROSI</name>
<protein>
    <submittedName>
        <fullName evidence="1">Uncharacterized protein</fullName>
    </submittedName>
</protein>
<accession>A0AAV5MFC3</accession>
<keyword evidence="2" id="KW-1185">Reference proteome</keyword>
<proteinExistence type="predicted"/>
<dbReference type="EMBL" id="BPVZ01000225">
    <property type="protein sequence ID" value="GKV47302.1"/>
    <property type="molecule type" value="Genomic_DNA"/>
</dbReference>